<comment type="similarity">
    <text evidence="2 10">Belongs to the SAICAR synthetase family.</text>
</comment>
<dbReference type="GO" id="GO:0006189">
    <property type="term" value="P:'de novo' IMP biosynthetic process"/>
    <property type="evidence" value="ECO:0007669"/>
    <property type="project" value="UniProtKB-UniRule"/>
</dbReference>
<dbReference type="STRING" id="1817864.A2Z21_04230"/>
<dbReference type="PANTHER" id="PTHR43700">
    <property type="entry name" value="PHOSPHORIBOSYLAMINOIMIDAZOLE-SUCCINOCARBOXAMIDE SYNTHASE"/>
    <property type="match status" value="1"/>
</dbReference>
<dbReference type="PROSITE" id="PS01058">
    <property type="entry name" value="SAICAR_SYNTHETASE_2"/>
    <property type="match status" value="1"/>
</dbReference>
<evidence type="ECO:0000313" key="13">
    <source>
        <dbReference type="Proteomes" id="UP000179157"/>
    </source>
</evidence>
<dbReference type="SUPFAM" id="SSF56104">
    <property type="entry name" value="SAICAR synthase-like"/>
    <property type="match status" value="1"/>
</dbReference>
<dbReference type="Pfam" id="PF01259">
    <property type="entry name" value="SAICAR_synt"/>
    <property type="match status" value="1"/>
</dbReference>
<evidence type="ECO:0000256" key="2">
    <source>
        <dbReference type="ARBA" id="ARBA00010190"/>
    </source>
</evidence>
<evidence type="ECO:0000259" key="11">
    <source>
        <dbReference type="SMART" id="SM01001"/>
    </source>
</evidence>
<evidence type="ECO:0000256" key="5">
    <source>
        <dbReference type="ARBA" id="ARBA00022741"/>
    </source>
</evidence>
<dbReference type="AlphaFoldDB" id="A0A1F5UNX5"/>
<dbReference type="PANTHER" id="PTHR43700:SF1">
    <property type="entry name" value="PHOSPHORIBOSYLAMINOIMIDAZOLE-SUCCINOCARBOXAMIDE SYNTHASE"/>
    <property type="match status" value="1"/>
</dbReference>
<keyword evidence="8" id="KW-0511">Multifunctional enzyme</keyword>
<sequence length="443" mass="49919">MRSDVLASGYLPELGPLHPGKVRDNHVVGNRRVLVATDRISAFDQVLNVLIPEKGAVLNAIAMWWFEQTEEIVPNHVIDWPDPNVLIARQAKVFPIEMVVRGYITGSAWEDLQTGKFEQKYGFKITRQKVAGGKLVRNCRLKEPIVTPTTKAHTGHDLPLTPEGARKLIGKVYDRLLDKAVALYERGAELGQKHGLILVDTKYEFGGLEGKILLVDEVHTPDSSRYWFAEDYEAGRDMEELSKQFVRDIVKKTDLTDRDVAETSRRYIRLYEQLTRQKWQKRTEDYPIHQRVVNNLIRKGYIRGGFVQILAGSEKDDWHVEALEEELKSRKIPYEPKVASAHKNTREVLELVDMLNRSIEPVVAITVAGGSDALSGVVAHHAHFPVIACPPYKDELSYSVNVHSTLQMPSQVPVLFCKRPGNAVLAAERILSTHNPLFASGTG</sequence>
<accession>A0A1F5UNX5</accession>
<dbReference type="GO" id="GO:0004639">
    <property type="term" value="F:phosphoribosylaminoimidazolesuccinocarboxamide synthase activity"/>
    <property type="evidence" value="ECO:0007669"/>
    <property type="project" value="UniProtKB-UniRule"/>
</dbReference>
<evidence type="ECO:0000256" key="10">
    <source>
        <dbReference type="HAMAP-Rule" id="MF_00137"/>
    </source>
</evidence>
<evidence type="ECO:0000256" key="8">
    <source>
        <dbReference type="ARBA" id="ARBA00023268"/>
    </source>
</evidence>
<dbReference type="PROSITE" id="PS01057">
    <property type="entry name" value="SAICAR_SYNTHETASE_1"/>
    <property type="match status" value="1"/>
</dbReference>
<reference evidence="12 13" key="1">
    <citation type="journal article" date="2016" name="Nat. Commun.">
        <title>Thousands of microbial genomes shed light on interconnected biogeochemical processes in an aquifer system.</title>
        <authorList>
            <person name="Anantharaman K."/>
            <person name="Brown C.T."/>
            <person name="Hug L.A."/>
            <person name="Sharon I."/>
            <person name="Castelle C.J."/>
            <person name="Probst A.J."/>
            <person name="Thomas B.C."/>
            <person name="Singh A."/>
            <person name="Wilkins M.J."/>
            <person name="Karaoz U."/>
            <person name="Brodie E.L."/>
            <person name="Williams K.H."/>
            <person name="Hubbard S.S."/>
            <person name="Banfield J.F."/>
        </authorList>
    </citation>
    <scope>NUCLEOTIDE SEQUENCE [LARGE SCALE GENOMIC DNA]</scope>
    <source>
        <strain evidence="13">RBG_16_55_9</strain>
    </source>
</reference>
<keyword evidence="4 10" id="KW-0436">Ligase</keyword>
<keyword evidence="5 10" id="KW-0547">Nucleotide-binding</keyword>
<gene>
    <name evidence="10" type="primary">purC</name>
    <name evidence="12" type="ORF">A2Z21_04230</name>
</gene>
<dbReference type="GO" id="GO:0005524">
    <property type="term" value="F:ATP binding"/>
    <property type="evidence" value="ECO:0007669"/>
    <property type="project" value="UniProtKB-KW"/>
</dbReference>
<evidence type="ECO:0000256" key="3">
    <source>
        <dbReference type="ARBA" id="ARBA00011020"/>
    </source>
</evidence>
<dbReference type="InterPro" id="IPR018236">
    <property type="entry name" value="SAICAR_synthetase_CS"/>
</dbReference>
<comment type="similarity">
    <text evidence="3">In the N-terminal section; belongs to the SAICAR synthetase family.</text>
</comment>
<dbReference type="SUPFAM" id="SSF52255">
    <property type="entry name" value="N5-CAIR mutase (phosphoribosylaminoimidazole carboxylase, PurE)"/>
    <property type="match status" value="1"/>
</dbReference>
<name>A0A1F5UNX5_FRAXR</name>
<dbReference type="UniPathway" id="UPA00074">
    <property type="reaction ID" value="UER00131"/>
</dbReference>
<protein>
    <recommendedName>
        <fullName evidence="10">Phosphoribosylaminoimidazole-succinocarboxamide synthase</fullName>
        <ecNumber evidence="10">6.3.2.6</ecNumber>
    </recommendedName>
    <alternativeName>
        <fullName evidence="10">SAICAR synthetase</fullName>
    </alternativeName>
</protein>
<comment type="catalytic activity">
    <reaction evidence="9 10">
        <text>5-amino-1-(5-phospho-D-ribosyl)imidazole-4-carboxylate + L-aspartate + ATP = (2S)-2-[5-amino-1-(5-phospho-beta-D-ribosyl)imidazole-4-carboxamido]succinate + ADP + phosphate + 2 H(+)</text>
        <dbReference type="Rhea" id="RHEA:22628"/>
        <dbReference type="ChEBI" id="CHEBI:15378"/>
        <dbReference type="ChEBI" id="CHEBI:29991"/>
        <dbReference type="ChEBI" id="CHEBI:30616"/>
        <dbReference type="ChEBI" id="CHEBI:43474"/>
        <dbReference type="ChEBI" id="CHEBI:58443"/>
        <dbReference type="ChEBI" id="CHEBI:77657"/>
        <dbReference type="ChEBI" id="CHEBI:456216"/>
        <dbReference type="EC" id="6.3.2.6"/>
    </reaction>
</comment>
<comment type="pathway">
    <text evidence="1 10">Purine metabolism; IMP biosynthesis via de novo pathway; 5-amino-1-(5-phospho-D-ribosyl)imidazole-4-carboxamide from 5-amino-1-(5-phospho-D-ribosyl)imidazole-4-carboxylate: step 1/2.</text>
</comment>
<feature type="domain" description="PurE" evidence="11">
    <location>
        <begin position="305"/>
        <end position="436"/>
    </location>
</feature>
<dbReference type="EMBL" id="MFGX01000125">
    <property type="protein sequence ID" value="OGF52872.1"/>
    <property type="molecule type" value="Genomic_DNA"/>
</dbReference>
<comment type="caution">
    <text evidence="12">The sequence shown here is derived from an EMBL/GenBank/DDBJ whole genome shotgun (WGS) entry which is preliminary data.</text>
</comment>
<dbReference type="Gene3D" id="3.30.200.20">
    <property type="entry name" value="Phosphorylase Kinase, domain 1"/>
    <property type="match status" value="1"/>
</dbReference>
<dbReference type="Proteomes" id="UP000179157">
    <property type="component" value="Unassembled WGS sequence"/>
</dbReference>
<keyword evidence="6 10" id="KW-0658">Purine biosynthesis</keyword>
<dbReference type="SMART" id="SM01001">
    <property type="entry name" value="AIRC"/>
    <property type="match status" value="1"/>
</dbReference>
<proteinExistence type="inferred from homology"/>
<dbReference type="Gene3D" id="3.40.50.1970">
    <property type="match status" value="1"/>
</dbReference>
<dbReference type="CDD" id="cd01414">
    <property type="entry name" value="SAICAR_synt_Sc"/>
    <property type="match status" value="1"/>
</dbReference>
<evidence type="ECO:0000256" key="1">
    <source>
        <dbReference type="ARBA" id="ARBA00004672"/>
    </source>
</evidence>
<evidence type="ECO:0000256" key="7">
    <source>
        <dbReference type="ARBA" id="ARBA00022840"/>
    </source>
</evidence>
<dbReference type="Pfam" id="PF00731">
    <property type="entry name" value="AIRC"/>
    <property type="match status" value="1"/>
</dbReference>
<dbReference type="GO" id="GO:0005737">
    <property type="term" value="C:cytoplasm"/>
    <property type="evidence" value="ECO:0007669"/>
    <property type="project" value="TreeGrafter"/>
</dbReference>
<dbReference type="Gene3D" id="3.30.470.20">
    <property type="entry name" value="ATP-grasp fold, B domain"/>
    <property type="match status" value="1"/>
</dbReference>
<dbReference type="InterPro" id="IPR000031">
    <property type="entry name" value="PurE_dom"/>
</dbReference>
<organism evidence="12 13">
    <name type="scientific">Fraserbacteria sp. (strain RBG_16_55_9)</name>
    <dbReference type="NCBI Taxonomy" id="1817864"/>
    <lineage>
        <taxon>Bacteria</taxon>
        <taxon>Candidatus Fraseribacteriota</taxon>
    </lineage>
</organism>
<evidence type="ECO:0000313" key="12">
    <source>
        <dbReference type="EMBL" id="OGF52872.1"/>
    </source>
</evidence>
<dbReference type="EC" id="6.3.2.6" evidence="10"/>
<dbReference type="HAMAP" id="MF_00137">
    <property type="entry name" value="SAICAR_synth"/>
    <property type="match status" value="1"/>
</dbReference>
<evidence type="ECO:0000256" key="4">
    <source>
        <dbReference type="ARBA" id="ARBA00022598"/>
    </source>
</evidence>
<keyword evidence="7 10" id="KW-0067">ATP-binding</keyword>
<dbReference type="InterPro" id="IPR028923">
    <property type="entry name" value="SAICAR_synt/ADE2_N"/>
</dbReference>
<evidence type="ECO:0000256" key="6">
    <source>
        <dbReference type="ARBA" id="ARBA00022755"/>
    </source>
</evidence>
<evidence type="ECO:0000256" key="9">
    <source>
        <dbReference type="ARBA" id="ARBA00048475"/>
    </source>
</evidence>